<name>A0A485LKF4_9STRA</name>
<evidence type="ECO:0000313" key="2">
    <source>
        <dbReference type="EMBL" id="VFT98419.1"/>
    </source>
</evidence>
<accession>A0A485LKF4</accession>
<evidence type="ECO:0000313" key="1">
    <source>
        <dbReference type="EMBL" id="KAF0686473.1"/>
    </source>
</evidence>
<dbReference type="InterPro" id="IPR011333">
    <property type="entry name" value="SKP1/BTB/POZ_sf"/>
</dbReference>
<gene>
    <name evidence="2" type="primary">Aste57867_21750</name>
    <name evidence="1" type="ORF">As57867_021681</name>
    <name evidence="2" type="ORF">ASTE57867_21750</name>
</gene>
<dbReference type="EMBL" id="VJMH01006999">
    <property type="protein sequence ID" value="KAF0686473.1"/>
    <property type="molecule type" value="Genomic_DNA"/>
</dbReference>
<sequence length="140" mass="15556">MMRFCNFLVHNIVLSNSEPQPAVVVDAVLEGFKLASTTLVQAVEMLNEQGSLLETKKLKWAAMCDRIATHVATAADFIPLNVGSLPFTVPKTTLLKHEDGYFHAMLGSGHWKPDGPTNSYLFDVEPTTFHREVANSRLRD</sequence>
<reference evidence="2 3" key="1">
    <citation type="submission" date="2019-03" db="EMBL/GenBank/DDBJ databases">
        <authorList>
            <person name="Gaulin E."/>
            <person name="Dumas B."/>
        </authorList>
    </citation>
    <scope>NUCLEOTIDE SEQUENCE [LARGE SCALE GENOMIC DNA]</scope>
    <source>
        <strain evidence="2">CBS 568.67</strain>
    </source>
</reference>
<dbReference type="Gene3D" id="3.30.710.10">
    <property type="entry name" value="Potassium Channel Kv1.1, Chain A"/>
    <property type="match status" value="1"/>
</dbReference>
<protein>
    <submittedName>
        <fullName evidence="2">Aste57867_21750 protein</fullName>
    </submittedName>
</protein>
<proteinExistence type="predicted"/>
<evidence type="ECO:0000313" key="3">
    <source>
        <dbReference type="Proteomes" id="UP000332933"/>
    </source>
</evidence>
<organism evidence="2 3">
    <name type="scientific">Aphanomyces stellatus</name>
    <dbReference type="NCBI Taxonomy" id="120398"/>
    <lineage>
        <taxon>Eukaryota</taxon>
        <taxon>Sar</taxon>
        <taxon>Stramenopiles</taxon>
        <taxon>Oomycota</taxon>
        <taxon>Saprolegniomycetes</taxon>
        <taxon>Saprolegniales</taxon>
        <taxon>Verrucalvaceae</taxon>
        <taxon>Aphanomyces</taxon>
    </lineage>
</organism>
<keyword evidence="3" id="KW-1185">Reference proteome</keyword>
<dbReference type="SUPFAM" id="SSF54695">
    <property type="entry name" value="POZ domain"/>
    <property type="match status" value="1"/>
</dbReference>
<dbReference type="Proteomes" id="UP000332933">
    <property type="component" value="Unassembled WGS sequence"/>
</dbReference>
<dbReference type="EMBL" id="CAADRA010007025">
    <property type="protein sequence ID" value="VFT98419.1"/>
    <property type="molecule type" value="Genomic_DNA"/>
</dbReference>
<reference evidence="1" key="2">
    <citation type="submission" date="2019-06" db="EMBL/GenBank/DDBJ databases">
        <title>Genomics analysis of Aphanomyces spp. identifies a new class of oomycete effector associated with host adaptation.</title>
        <authorList>
            <person name="Gaulin E."/>
        </authorList>
    </citation>
    <scope>NUCLEOTIDE SEQUENCE</scope>
    <source>
        <strain evidence="1">CBS 578.67</strain>
    </source>
</reference>
<dbReference type="AlphaFoldDB" id="A0A485LKF4"/>